<protein>
    <recommendedName>
        <fullName evidence="1">Transglutaminase-like domain-containing protein</fullName>
    </recommendedName>
</protein>
<evidence type="ECO:0000313" key="2">
    <source>
        <dbReference type="EMBL" id="ASC69675.1"/>
    </source>
</evidence>
<dbReference type="AlphaFoldDB" id="A0A1Z3HHB5"/>
<dbReference type="InterPro" id="IPR038765">
    <property type="entry name" value="Papain-like_cys_pep_sf"/>
</dbReference>
<dbReference type="SUPFAM" id="SSF54001">
    <property type="entry name" value="Cysteine proteinases"/>
    <property type="match status" value="1"/>
</dbReference>
<evidence type="ECO:0000313" key="3">
    <source>
        <dbReference type="Proteomes" id="UP000191901"/>
    </source>
</evidence>
<dbReference type="EMBL" id="CP021983">
    <property type="protein sequence ID" value="ASC69675.1"/>
    <property type="molecule type" value="Genomic_DNA"/>
</dbReference>
<dbReference type="InterPro" id="IPR002931">
    <property type="entry name" value="Transglutaminase-like"/>
</dbReference>
<organism evidence="2 3">
    <name type="scientific">Halomicronema hongdechloris C2206</name>
    <dbReference type="NCBI Taxonomy" id="1641165"/>
    <lineage>
        <taxon>Bacteria</taxon>
        <taxon>Bacillati</taxon>
        <taxon>Cyanobacteriota</taxon>
        <taxon>Cyanophyceae</taxon>
        <taxon>Nodosilineales</taxon>
        <taxon>Nodosilineaceae</taxon>
        <taxon>Halomicronema</taxon>
    </lineage>
</organism>
<dbReference type="Gene3D" id="3.10.620.30">
    <property type="match status" value="1"/>
</dbReference>
<gene>
    <name evidence="2" type="ORF">XM38_006040</name>
</gene>
<dbReference type="Proteomes" id="UP000191901">
    <property type="component" value="Chromosome"/>
</dbReference>
<dbReference type="RefSeq" id="WP_080813718.1">
    <property type="nucleotide sequence ID" value="NZ_CP021983.2"/>
</dbReference>
<accession>A0A1Z3HHB5</accession>
<dbReference type="Pfam" id="PF08379">
    <property type="entry name" value="Bact_transglu_N"/>
    <property type="match status" value="1"/>
</dbReference>
<keyword evidence="3" id="KW-1185">Reference proteome</keyword>
<reference evidence="2 3" key="1">
    <citation type="journal article" date="2016" name="Biochim. Biophys. Acta">
        <title>Characterization of red-shifted phycobilisomes isolated from the chlorophyll f-containing cyanobacterium Halomicronema hongdechloris.</title>
        <authorList>
            <person name="Li Y."/>
            <person name="Lin Y."/>
            <person name="Garvey C.J."/>
            <person name="Birch D."/>
            <person name="Corkery R.W."/>
            <person name="Loughlin P.C."/>
            <person name="Scheer H."/>
            <person name="Willows R.D."/>
            <person name="Chen M."/>
        </authorList>
    </citation>
    <scope>NUCLEOTIDE SEQUENCE [LARGE SCALE GENOMIC DNA]</scope>
    <source>
        <strain evidence="2 3">C2206</strain>
    </source>
</reference>
<sequence>MARYRIHHITLYRYDRAVKLHSHVVRLRPRSDGTQTLEYFDLRIDPLPVYQADLVDLDGNATVGLWFDQTDATELHIKASSEIRTHRKNPFDYLIAPWAVNAPIIYPQSLASYLHPYCDNSTGLVSDPGVTQLAHRILHDAQHNISCFLTTLTQHIYETCRYTTREQGEPQLAGITWHQKLGSCRDFTVLFMEACRSVGLAARFVSGYQEGDLTVAERELHAWAEVYIPGGGWRGFDPTHGLAVADQHIALAASAFPKDASPVSGKLQGSHRDSTLDTHITIEKLAD</sequence>
<dbReference type="InterPro" id="IPR013589">
    <property type="entry name" value="Bac_transglu_N"/>
</dbReference>
<dbReference type="PANTHER" id="PTHR33490">
    <property type="entry name" value="BLR5614 PROTEIN-RELATED"/>
    <property type="match status" value="1"/>
</dbReference>
<name>A0A1Z3HHB5_9CYAN</name>
<dbReference type="SMART" id="SM00460">
    <property type="entry name" value="TGc"/>
    <property type="match status" value="1"/>
</dbReference>
<dbReference type="OrthoDB" id="9787782at2"/>
<proteinExistence type="predicted"/>
<dbReference type="Pfam" id="PF01841">
    <property type="entry name" value="Transglut_core"/>
    <property type="match status" value="1"/>
</dbReference>
<dbReference type="KEGG" id="hhg:XM38_006040"/>
<dbReference type="PANTHER" id="PTHR33490:SF1">
    <property type="entry name" value="SLL1233 PROTEIN"/>
    <property type="match status" value="1"/>
</dbReference>
<dbReference type="STRING" id="1641165.XM38_25195"/>
<evidence type="ECO:0000259" key="1">
    <source>
        <dbReference type="SMART" id="SM00460"/>
    </source>
</evidence>
<feature type="domain" description="Transglutaminase-like" evidence="1">
    <location>
        <begin position="176"/>
        <end position="240"/>
    </location>
</feature>